<feature type="region of interest" description="Disordered" evidence="1">
    <location>
        <begin position="33"/>
        <end position="63"/>
    </location>
</feature>
<proteinExistence type="predicted"/>
<keyword evidence="3" id="KW-1185">Reference proteome</keyword>
<evidence type="ECO:0000313" key="2">
    <source>
        <dbReference type="EMBL" id="GAA3968488.1"/>
    </source>
</evidence>
<evidence type="ECO:0000256" key="1">
    <source>
        <dbReference type="SAM" id="MobiDB-lite"/>
    </source>
</evidence>
<evidence type="ECO:0000313" key="3">
    <source>
        <dbReference type="Proteomes" id="UP001501081"/>
    </source>
</evidence>
<accession>A0ABP7PN71</accession>
<dbReference type="Proteomes" id="UP001501081">
    <property type="component" value="Unassembled WGS sequence"/>
</dbReference>
<dbReference type="EMBL" id="BAABAK010000010">
    <property type="protein sequence ID" value="GAA3968488.1"/>
    <property type="molecule type" value="Genomic_DNA"/>
</dbReference>
<sequence>MRYFKRTLRLGGLILLIMLASIGLGGGAPIPRLPRKENKMEIGTEVKDSKEEVSHSQKTEIKS</sequence>
<gene>
    <name evidence="2" type="ORF">GCM10022246_21540</name>
</gene>
<comment type="caution">
    <text evidence="2">The sequence shown here is derived from an EMBL/GenBank/DDBJ whole genome shotgun (WGS) entry which is preliminary data.</text>
</comment>
<name>A0ABP7PN71_9SPHI</name>
<protein>
    <submittedName>
        <fullName evidence="2">Uncharacterized protein</fullName>
    </submittedName>
</protein>
<organism evidence="2 3">
    <name type="scientific">Pedobacter ginsengiterrae</name>
    <dbReference type="NCBI Taxonomy" id="871696"/>
    <lineage>
        <taxon>Bacteria</taxon>
        <taxon>Pseudomonadati</taxon>
        <taxon>Bacteroidota</taxon>
        <taxon>Sphingobacteriia</taxon>
        <taxon>Sphingobacteriales</taxon>
        <taxon>Sphingobacteriaceae</taxon>
        <taxon>Pedobacter</taxon>
    </lineage>
</organism>
<reference evidence="3" key="1">
    <citation type="journal article" date="2019" name="Int. J. Syst. Evol. Microbiol.">
        <title>The Global Catalogue of Microorganisms (GCM) 10K type strain sequencing project: providing services to taxonomists for standard genome sequencing and annotation.</title>
        <authorList>
            <consortium name="The Broad Institute Genomics Platform"/>
            <consortium name="The Broad Institute Genome Sequencing Center for Infectious Disease"/>
            <person name="Wu L."/>
            <person name="Ma J."/>
        </authorList>
    </citation>
    <scope>NUCLEOTIDE SEQUENCE [LARGE SCALE GENOMIC DNA]</scope>
    <source>
        <strain evidence="3">JCM 17338</strain>
    </source>
</reference>
<feature type="compositionally biased region" description="Basic and acidic residues" evidence="1">
    <location>
        <begin position="34"/>
        <end position="63"/>
    </location>
</feature>